<feature type="transmembrane region" description="Helical" evidence="2">
    <location>
        <begin position="340"/>
        <end position="358"/>
    </location>
</feature>
<organism evidence="3">
    <name type="scientific">Anopheles atroparvus</name>
    <name type="common">European mosquito</name>
    <dbReference type="NCBI Taxonomy" id="41427"/>
    <lineage>
        <taxon>Eukaryota</taxon>
        <taxon>Metazoa</taxon>
        <taxon>Ecdysozoa</taxon>
        <taxon>Arthropoda</taxon>
        <taxon>Hexapoda</taxon>
        <taxon>Insecta</taxon>
        <taxon>Pterygota</taxon>
        <taxon>Neoptera</taxon>
        <taxon>Endopterygota</taxon>
        <taxon>Diptera</taxon>
        <taxon>Nematocera</taxon>
        <taxon>Culicoidea</taxon>
        <taxon>Culicidae</taxon>
        <taxon>Anophelinae</taxon>
        <taxon>Anopheles</taxon>
    </lineage>
</organism>
<sequence length="451" mass="47218">MPTASASWEIDGGGIGGSELVAVKPPPFRRHRRCGFGLRRLRRQRSVLCANYHITDDRPLVLLPPPLRAGSTCCGTVALGDDDSEDDVGEDERDDESVVADVVAAVEVDEDESIEEDEVHDPPPSSPDDVAPAVDDGVGDDDKPSTPPLTTMALVVLPVLLMVLFSSDTSPPTGVVTVVDVRPTPSSSSSSSSALSLSLSLWSTCASANTFASVSCCSCSCSCCCLLSWSIVSGKICTLSNGAGAVLCVTNTATLVRSALGNVTRLPSPCPAVALVVVVVVVLLSVISAEGVLLFKAICSSVATSSLSAPCFSGVTWFPGAHWASSVLSVVSSSPQFAETNVIAAIVVVIVGVVGFGSRDRCRAFRRRSLVALLLPQRTTSTVTTTTDILVVVFAFNPHFIHRPPYYTLLLFGFAVGVVCFRLSSTSSVLLFFEIDDAVGDTVDVGDEAED</sequence>
<keyword evidence="2" id="KW-0472">Membrane</keyword>
<dbReference type="EMBL" id="AXCP01008089">
    <property type="status" value="NOT_ANNOTATED_CDS"/>
    <property type="molecule type" value="Genomic_DNA"/>
</dbReference>
<feature type="compositionally biased region" description="Acidic residues" evidence="1">
    <location>
        <begin position="80"/>
        <end position="97"/>
    </location>
</feature>
<feature type="compositionally biased region" description="Low complexity" evidence="1">
    <location>
        <begin position="127"/>
        <end position="136"/>
    </location>
</feature>
<evidence type="ECO:0000313" key="3">
    <source>
        <dbReference type="EnsemblMetazoa" id="AATE014515-PA.1"/>
    </source>
</evidence>
<accession>A0A182JAM4</accession>
<reference evidence="3" key="1">
    <citation type="submission" date="2022-08" db="UniProtKB">
        <authorList>
            <consortium name="EnsemblMetazoa"/>
        </authorList>
    </citation>
    <scope>IDENTIFICATION</scope>
    <source>
        <strain evidence="3">EBRO</strain>
    </source>
</reference>
<evidence type="ECO:0000256" key="2">
    <source>
        <dbReference type="SAM" id="Phobius"/>
    </source>
</evidence>
<name>A0A182JAM4_ANOAO</name>
<evidence type="ECO:0000256" key="1">
    <source>
        <dbReference type="SAM" id="MobiDB-lite"/>
    </source>
</evidence>
<protein>
    <submittedName>
        <fullName evidence="3">Uncharacterized protein</fullName>
    </submittedName>
</protein>
<feature type="compositionally biased region" description="Acidic residues" evidence="1">
    <location>
        <begin position="107"/>
        <end position="119"/>
    </location>
</feature>
<dbReference type="AlphaFoldDB" id="A0A182JAM4"/>
<feature type="region of interest" description="Disordered" evidence="1">
    <location>
        <begin position="107"/>
        <end position="146"/>
    </location>
</feature>
<feature type="transmembrane region" description="Helical" evidence="2">
    <location>
        <begin position="379"/>
        <end position="400"/>
    </location>
</feature>
<proteinExistence type="predicted"/>
<feature type="region of interest" description="Disordered" evidence="1">
    <location>
        <begin position="78"/>
        <end position="97"/>
    </location>
</feature>
<feature type="transmembrane region" description="Helical" evidence="2">
    <location>
        <begin position="302"/>
        <end position="320"/>
    </location>
</feature>
<dbReference type="VEuPathDB" id="VectorBase:AATE014515"/>
<keyword evidence="2" id="KW-1133">Transmembrane helix</keyword>
<feature type="transmembrane region" description="Helical" evidence="2">
    <location>
        <begin position="272"/>
        <end position="295"/>
    </location>
</feature>
<dbReference type="EnsemblMetazoa" id="AATE014515-RA">
    <property type="protein sequence ID" value="AATE014515-PA.1"/>
    <property type="gene ID" value="AATE014515"/>
</dbReference>
<keyword evidence="2" id="KW-0812">Transmembrane</keyword>
<feature type="transmembrane region" description="Helical" evidence="2">
    <location>
        <begin position="406"/>
        <end position="424"/>
    </location>
</feature>